<comment type="caution">
    <text evidence="3">The sequence shown here is derived from an EMBL/GenBank/DDBJ whole genome shotgun (WGS) entry which is preliminary data.</text>
</comment>
<dbReference type="InterPro" id="IPR036867">
    <property type="entry name" value="R3H_dom_sf"/>
</dbReference>
<evidence type="ECO:0000256" key="1">
    <source>
        <dbReference type="SAM" id="MobiDB-lite"/>
    </source>
</evidence>
<name>A0AAN8F5D6_9EURO</name>
<gene>
    <name evidence="3" type="primary">FAP1</name>
    <name evidence="3" type="ORF">OHC33_007380</name>
</gene>
<evidence type="ECO:0000313" key="3">
    <source>
        <dbReference type="EMBL" id="KAK5951701.1"/>
    </source>
</evidence>
<proteinExistence type="predicted"/>
<dbReference type="PANTHER" id="PTHR12360:SF12">
    <property type="entry name" value="TRANSCRIPTIONAL REPRESSOR NF-X1"/>
    <property type="match status" value="1"/>
</dbReference>
<organism evidence="3 4">
    <name type="scientific">Knufia fluminis</name>
    <dbReference type="NCBI Taxonomy" id="191047"/>
    <lineage>
        <taxon>Eukaryota</taxon>
        <taxon>Fungi</taxon>
        <taxon>Dikarya</taxon>
        <taxon>Ascomycota</taxon>
        <taxon>Pezizomycotina</taxon>
        <taxon>Eurotiomycetes</taxon>
        <taxon>Chaetothyriomycetidae</taxon>
        <taxon>Chaetothyriales</taxon>
        <taxon>Trichomeriaceae</taxon>
        <taxon>Knufia</taxon>
    </lineage>
</organism>
<evidence type="ECO:0000259" key="2">
    <source>
        <dbReference type="PROSITE" id="PS51061"/>
    </source>
</evidence>
<reference evidence="3 4" key="1">
    <citation type="submission" date="2022-12" db="EMBL/GenBank/DDBJ databases">
        <title>Genomic features and morphological characterization of a novel Knufia sp. strain isolated from spacecraft assembly facility.</title>
        <authorList>
            <person name="Teixeira M."/>
            <person name="Chander A.M."/>
            <person name="Stajich J.E."/>
            <person name="Venkateswaran K."/>
        </authorList>
    </citation>
    <scope>NUCLEOTIDE SEQUENCE [LARGE SCALE GENOMIC DNA]</scope>
    <source>
        <strain evidence="3 4">FJI-L2-BK-P2</strain>
    </source>
</reference>
<feature type="compositionally biased region" description="Basic and acidic residues" evidence="1">
    <location>
        <begin position="317"/>
        <end position="340"/>
    </location>
</feature>
<feature type="compositionally biased region" description="Acidic residues" evidence="1">
    <location>
        <begin position="341"/>
        <end position="352"/>
    </location>
</feature>
<keyword evidence="4" id="KW-1185">Reference proteome</keyword>
<dbReference type="SMART" id="SM00393">
    <property type="entry name" value="R3H"/>
    <property type="match status" value="1"/>
</dbReference>
<dbReference type="AlphaFoldDB" id="A0AAN8F5D6"/>
<dbReference type="InterPro" id="IPR034078">
    <property type="entry name" value="NFX1_fam"/>
</dbReference>
<dbReference type="PANTHER" id="PTHR12360">
    <property type="entry name" value="NUCLEAR TRANSCRIPTION FACTOR, X-BOX BINDING 1 NFX1"/>
    <property type="match status" value="1"/>
</dbReference>
<feature type="region of interest" description="Disordered" evidence="1">
    <location>
        <begin position="317"/>
        <end position="373"/>
    </location>
</feature>
<dbReference type="GO" id="GO:0005634">
    <property type="term" value="C:nucleus"/>
    <property type="evidence" value="ECO:0007669"/>
    <property type="project" value="TreeGrafter"/>
</dbReference>
<feature type="domain" description="R3H" evidence="2">
    <location>
        <begin position="63"/>
        <end position="126"/>
    </location>
</feature>
<dbReference type="InterPro" id="IPR001374">
    <property type="entry name" value="R3H_dom"/>
</dbReference>
<sequence length="373" mass="41590">MRCNVRAGVPDPPGRQNSLKCDDECSRLERNRKLAVALNIADDHIDDHIPYSTTTLKMYVDNVAWCHEQEEILRIFAADEDEKRYRFRPMRNRQRAFIHSLAEDFGFDGESVDPEPHRHIVLFKTPKFVAAPMKTLAQAARIKRAQLSVATPVARPSTPESRANEVKLPEYNGLLLKKPRFALTEDELRPIIRSVAPTNDFDIVFLSSIDGIALLPRNEWNGQEQTQTLLETLQPIISAAVSREGLASSAILCEYDVTSTHAEPRVLHEAGQTTTSSTAAGGWSQVAAKRSAAMAAPTIAPVGQRSSFTVLGSKLAEAKKKKEEEKAMEKRRKELLKQEVVEDWSAEVDREEEEKARSGQTSPQLPEVAADGI</sequence>
<dbReference type="GO" id="GO:0000977">
    <property type="term" value="F:RNA polymerase II transcription regulatory region sequence-specific DNA binding"/>
    <property type="evidence" value="ECO:0007669"/>
    <property type="project" value="TreeGrafter"/>
</dbReference>
<dbReference type="Proteomes" id="UP001316803">
    <property type="component" value="Unassembled WGS sequence"/>
</dbReference>
<dbReference type="PROSITE" id="PS51061">
    <property type="entry name" value="R3H"/>
    <property type="match status" value="1"/>
</dbReference>
<evidence type="ECO:0000313" key="4">
    <source>
        <dbReference type="Proteomes" id="UP001316803"/>
    </source>
</evidence>
<dbReference type="Gene3D" id="3.30.1370.50">
    <property type="entry name" value="R3H-like domain"/>
    <property type="match status" value="1"/>
</dbReference>
<protein>
    <submittedName>
        <fullName evidence="3">FKBP12-associated protein</fullName>
    </submittedName>
</protein>
<dbReference type="Pfam" id="PF01424">
    <property type="entry name" value="R3H"/>
    <property type="match status" value="1"/>
</dbReference>
<dbReference type="EMBL" id="JAKLMC020000019">
    <property type="protein sequence ID" value="KAK5951701.1"/>
    <property type="molecule type" value="Genomic_DNA"/>
</dbReference>
<dbReference type="GO" id="GO:0000122">
    <property type="term" value="P:negative regulation of transcription by RNA polymerase II"/>
    <property type="evidence" value="ECO:0007669"/>
    <property type="project" value="TreeGrafter"/>
</dbReference>
<accession>A0AAN8F5D6</accession>
<dbReference type="FunFam" id="3.30.1370.50:FF:000006">
    <property type="entry name" value="NF-X1 finger transcription factor"/>
    <property type="match status" value="1"/>
</dbReference>
<dbReference type="GO" id="GO:0000981">
    <property type="term" value="F:DNA-binding transcription factor activity, RNA polymerase II-specific"/>
    <property type="evidence" value="ECO:0007669"/>
    <property type="project" value="TreeGrafter"/>
</dbReference>
<dbReference type="SUPFAM" id="SSF82708">
    <property type="entry name" value="R3H domain"/>
    <property type="match status" value="1"/>
</dbReference>